<dbReference type="PROSITE" id="PS01305">
    <property type="entry name" value="MOAA_NIFB_PQQE"/>
    <property type="match status" value="1"/>
</dbReference>
<dbReference type="PROSITE" id="PS51918">
    <property type="entry name" value="RADICAL_SAM"/>
    <property type="match status" value="1"/>
</dbReference>
<dbReference type="InterPro" id="IPR050105">
    <property type="entry name" value="MoCo_biosynth_MoaA/MoaC"/>
</dbReference>
<dbReference type="EMBL" id="UOET01000560">
    <property type="protein sequence ID" value="VAW30748.1"/>
    <property type="molecule type" value="Genomic_DNA"/>
</dbReference>
<evidence type="ECO:0000256" key="6">
    <source>
        <dbReference type="ARBA" id="ARBA00023014"/>
    </source>
</evidence>
<comment type="cofactor">
    <cofactor evidence="1">
        <name>[4Fe-4S] cluster</name>
        <dbReference type="ChEBI" id="CHEBI:49883"/>
    </cofactor>
</comment>
<dbReference type="SFLD" id="SFLDG01386">
    <property type="entry name" value="main_SPASM_domain-containing"/>
    <property type="match status" value="1"/>
</dbReference>
<evidence type="ECO:0000256" key="4">
    <source>
        <dbReference type="ARBA" id="ARBA00022723"/>
    </source>
</evidence>
<reference evidence="9" key="1">
    <citation type="submission" date="2018-06" db="EMBL/GenBank/DDBJ databases">
        <authorList>
            <person name="Zhirakovskaya E."/>
        </authorList>
    </citation>
    <scope>NUCLEOTIDE SEQUENCE</scope>
</reference>
<dbReference type="SUPFAM" id="SSF102114">
    <property type="entry name" value="Radical SAM enzymes"/>
    <property type="match status" value="1"/>
</dbReference>
<proteinExistence type="predicted"/>
<evidence type="ECO:0000256" key="5">
    <source>
        <dbReference type="ARBA" id="ARBA00023004"/>
    </source>
</evidence>
<evidence type="ECO:0000259" key="8">
    <source>
        <dbReference type="PROSITE" id="PS51918"/>
    </source>
</evidence>
<dbReference type="Gene3D" id="3.20.20.70">
    <property type="entry name" value="Aldolase class I"/>
    <property type="match status" value="1"/>
</dbReference>
<keyword evidence="2" id="KW-0004">4Fe-4S</keyword>
<name>A0A3B0UJ89_9ZZZZ</name>
<protein>
    <submittedName>
        <fullName evidence="9">Cyclic pyranopterin phosphate synthase (MoaA)</fullName>
        <ecNumber evidence="9">4.1.99.18</ecNumber>
    </submittedName>
</protein>
<dbReference type="GO" id="GO:0051539">
    <property type="term" value="F:4 iron, 4 sulfur cluster binding"/>
    <property type="evidence" value="ECO:0007669"/>
    <property type="project" value="UniProtKB-KW"/>
</dbReference>
<dbReference type="GO" id="GO:0061798">
    <property type="term" value="F:GTP 3',8'-cyclase activity"/>
    <property type="evidence" value="ECO:0007669"/>
    <property type="project" value="TreeGrafter"/>
</dbReference>
<evidence type="ECO:0000256" key="2">
    <source>
        <dbReference type="ARBA" id="ARBA00022485"/>
    </source>
</evidence>
<keyword evidence="7" id="KW-0501">Molybdenum cofactor biosynthesis</keyword>
<organism evidence="9">
    <name type="scientific">hydrothermal vent metagenome</name>
    <dbReference type="NCBI Taxonomy" id="652676"/>
    <lineage>
        <taxon>unclassified sequences</taxon>
        <taxon>metagenomes</taxon>
        <taxon>ecological metagenomes</taxon>
    </lineage>
</organism>
<evidence type="ECO:0000256" key="1">
    <source>
        <dbReference type="ARBA" id="ARBA00001966"/>
    </source>
</evidence>
<dbReference type="Pfam" id="PF04055">
    <property type="entry name" value="Radical_SAM"/>
    <property type="match status" value="1"/>
</dbReference>
<dbReference type="InterPro" id="IPR058240">
    <property type="entry name" value="rSAM_sf"/>
</dbReference>
<keyword evidence="3" id="KW-0949">S-adenosyl-L-methionine</keyword>
<dbReference type="InterPro" id="IPR007197">
    <property type="entry name" value="rSAM"/>
</dbReference>
<dbReference type="CDD" id="cd01335">
    <property type="entry name" value="Radical_SAM"/>
    <property type="match status" value="1"/>
</dbReference>
<dbReference type="PANTHER" id="PTHR22960:SF0">
    <property type="entry name" value="MOLYBDENUM COFACTOR BIOSYNTHESIS PROTEIN 1"/>
    <property type="match status" value="1"/>
</dbReference>
<dbReference type="AlphaFoldDB" id="A0A3B0UJ89"/>
<dbReference type="PANTHER" id="PTHR22960">
    <property type="entry name" value="MOLYBDOPTERIN COFACTOR SYNTHESIS PROTEIN A"/>
    <property type="match status" value="1"/>
</dbReference>
<keyword evidence="4" id="KW-0479">Metal-binding</keyword>
<keyword evidence="6" id="KW-0411">Iron-sulfur</keyword>
<accession>A0A3B0UJ89</accession>
<dbReference type="GO" id="GO:0046872">
    <property type="term" value="F:metal ion binding"/>
    <property type="evidence" value="ECO:0007669"/>
    <property type="project" value="UniProtKB-KW"/>
</dbReference>
<sequence>MLDQYKRKINYLRISVTDRCNLRCTYCMPATGIHLIPHDQIISFEEILKIVEEGVRGGISKIRLTGGEPLVRKGIVTLVRMIAEIPGVEDLAMTTNGILLGEYAQPLAAAGLNRVNISLDTLSAKKYAEITRGGNIASVFQGIEAAKKAGLTPVKINCVVFKNKDEEDAQDVARFCRENDLQIRFIHQMNLETGDFSIVDGGDGGDCKNCNRLRLTANGEMRPCLFNDLSFQTKETGVSKAYQLALNSKPKVGTKSLSGKFYGIGG</sequence>
<evidence type="ECO:0000256" key="3">
    <source>
        <dbReference type="ARBA" id="ARBA00022691"/>
    </source>
</evidence>
<dbReference type="GO" id="GO:0061799">
    <property type="term" value="F:cyclic pyranopterin monophosphate synthase activity"/>
    <property type="evidence" value="ECO:0007669"/>
    <property type="project" value="TreeGrafter"/>
</dbReference>
<evidence type="ECO:0000256" key="7">
    <source>
        <dbReference type="ARBA" id="ARBA00023150"/>
    </source>
</evidence>
<dbReference type="InterPro" id="IPR000385">
    <property type="entry name" value="MoaA_NifB_PqqE_Fe-S-bd_CS"/>
</dbReference>
<keyword evidence="9" id="KW-0456">Lyase</keyword>
<dbReference type="SFLD" id="SFLDS00029">
    <property type="entry name" value="Radical_SAM"/>
    <property type="match status" value="1"/>
</dbReference>
<dbReference type="SFLD" id="SFLDG01067">
    <property type="entry name" value="SPASM/twitch_domain_containing"/>
    <property type="match status" value="1"/>
</dbReference>
<dbReference type="InterPro" id="IPR006638">
    <property type="entry name" value="Elp3/MiaA/NifB-like_rSAM"/>
</dbReference>
<dbReference type="SMART" id="SM00729">
    <property type="entry name" value="Elp3"/>
    <property type="match status" value="1"/>
</dbReference>
<dbReference type="GO" id="GO:0006777">
    <property type="term" value="P:Mo-molybdopterin cofactor biosynthetic process"/>
    <property type="evidence" value="ECO:0007669"/>
    <property type="project" value="UniProtKB-KW"/>
</dbReference>
<dbReference type="EC" id="4.1.99.18" evidence="9"/>
<gene>
    <name evidence="9" type="ORF">MNBD_BACTEROID07-419</name>
</gene>
<feature type="domain" description="Radical SAM core" evidence="8">
    <location>
        <begin position="4"/>
        <end position="225"/>
    </location>
</feature>
<keyword evidence="5" id="KW-0408">Iron</keyword>
<dbReference type="InterPro" id="IPR013785">
    <property type="entry name" value="Aldolase_TIM"/>
</dbReference>
<evidence type="ECO:0000313" key="9">
    <source>
        <dbReference type="EMBL" id="VAW30748.1"/>
    </source>
</evidence>